<gene>
    <name evidence="3" type="ORF">ACOF00016_LOCUS10523</name>
</gene>
<feature type="region of interest" description="Disordered" evidence="1">
    <location>
        <begin position="181"/>
        <end position="202"/>
    </location>
</feature>
<proteinExistence type="predicted"/>
<reference evidence="3" key="1">
    <citation type="submission" date="2021-01" db="EMBL/GenBank/DDBJ databases">
        <authorList>
            <person name="Corre E."/>
            <person name="Pelletier E."/>
            <person name="Niang G."/>
            <person name="Scheremetjew M."/>
            <person name="Finn R."/>
            <person name="Kale V."/>
            <person name="Holt S."/>
            <person name="Cochrane G."/>
            <person name="Meng A."/>
            <person name="Brown T."/>
            <person name="Cohen L."/>
        </authorList>
    </citation>
    <scope>NUCLEOTIDE SEQUENCE</scope>
    <source>
        <strain evidence="3">CCMP127</strain>
    </source>
</reference>
<evidence type="ECO:0000313" key="3">
    <source>
        <dbReference type="EMBL" id="CAE0413266.1"/>
    </source>
</evidence>
<dbReference type="PANTHER" id="PTHR36018:SF1">
    <property type="entry name" value="OS09G0481800 PROTEIN"/>
    <property type="match status" value="1"/>
</dbReference>
<dbReference type="PANTHER" id="PTHR36018">
    <property type="entry name" value="OS09G0481800 PROTEIN"/>
    <property type="match status" value="1"/>
</dbReference>
<evidence type="ECO:0000256" key="2">
    <source>
        <dbReference type="SAM" id="SignalP"/>
    </source>
</evidence>
<accession>A0A7S3L781</accession>
<dbReference type="AlphaFoldDB" id="A0A7S3L781"/>
<keyword evidence="2" id="KW-0732">Signal</keyword>
<evidence type="ECO:0000256" key="1">
    <source>
        <dbReference type="SAM" id="MobiDB-lite"/>
    </source>
</evidence>
<name>A0A7S3L781_9STRA</name>
<protein>
    <submittedName>
        <fullName evidence="3">Uncharacterized protein</fullName>
    </submittedName>
</protein>
<dbReference type="EMBL" id="HBIM01012899">
    <property type="protein sequence ID" value="CAE0413266.1"/>
    <property type="molecule type" value="Transcribed_RNA"/>
</dbReference>
<feature type="signal peptide" evidence="2">
    <location>
        <begin position="1"/>
        <end position="19"/>
    </location>
</feature>
<organism evidence="3">
    <name type="scientific">Amphora coffeiformis</name>
    <dbReference type="NCBI Taxonomy" id="265554"/>
    <lineage>
        <taxon>Eukaryota</taxon>
        <taxon>Sar</taxon>
        <taxon>Stramenopiles</taxon>
        <taxon>Ochrophyta</taxon>
        <taxon>Bacillariophyta</taxon>
        <taxon>Bacillariophyceae</taxon>
        <taxon>Bacillariophycidae</taxon>
        <taxon>Thalassiophysales</taxon>
        <taxon>Catenulaceae</taxon>
        <taxon>Amphora</taxon>
    </lineage>
</organism>
<feature type="chain" id="PRO_5030523348" evidence="2">
    <location>
        <begin position="20"/>
        <end position="202"/>
    </location>
</feature>
<sequence length="202" mass="22845">MRILLGLLLLTLLARTCDAFVCLPACCCCHRRNSRLQAANEYDQWMSDGVARLSFPLTEENVEECLELLMDSEYGEQMFGRHEKASSIGITGSVSLVEIEGPEVTLRLDGEFWHKRNTVLGKAAIWLNACMPEIMHVGVEDQSQLEDFEDYRDEDTGELLYVHDKRSPDYNGDRGTMEYQGIDPDFRGPFPSGTRGFNINPA</sequence>